<protein>
    <submittedName>
        <fullName evidence="1">Uncharacterized protein</fullName>
    </submittedName>
</protein>
<dbReference type="Proteomes" id="UP000017836">
    <property type="component" value="Unassembled WGS sequence"/>
</dbReference>
<evidence type="ECO:0000313" key="1">
    <source>
        <dbReference type="EMBL" id="ERN10754.1"/>
    </source>
</evidence>
<proteinExistence type="predicted"/>
<dbReference type="Gramene" id="ERN10754">
    <property type="protein sequence ID" value="ERN10754"/>
    <property type="gene ID" value="AMTR_s00027p00182940"/>
</dbReference>
<dbReference type="AlphaFoldDB" id="W1PSE4"/>
<organism evidence="1 2">
    <name type="scientific">Amborella trichopoda</name>
    <dbReference type="NCBI Taxonomy" id="13333"/>
    <lineage>
        <taxon>Eukaryota</taxon>
        <taxon>Viridiplantae</taxon>
        <taxon>Streptophyta</taxon>
        <taxon>Embryophyta</taxon>
        <taxon>Tracheophyta</taxon>
        <taxon>Spermatophyta</taxon>
        <taxon>Magnoliopsida</taxon>
        <taxon>Amborellales</taxon>
        <taxon>Amborellaceae</taxon>
        <taxon>Amborella</taxon>
    </lineage>
</organism>
<keyword evidence="2" id="KW-1185">Reference proteome</keyword>
<reference evidence="2" key="1">
    <citation type="journal article" date="2013" name="Science">
        <title>The Amborella genome and the evolution of flowering plants.</title>
        <authorList>
            <consortium name="Amborella Genome Project"/>
        </authorList>
    </citation>
    <scope>NUCLEOTIDE SEQUENCE [LARGE SCALE GENOMIC DNA]</scope>
</reference>
<name>W1PSE4_AMBTC</name>
<gene>
    <name evidence="1" type="ORF">AMTR_s00027p00182940</name>
</gene>
<accession>W1PSE4</accession>
<sequence length="101" mass="11040">MVRWALDPYKSHPGMSTASDKASLFMLGLLGLPWDYETKHGNEEGDVFKGTTSFVPILSVTITLGRLGTTEFCPFLGVLDLIGRVPWVGQGKLNHSSFPVT</sequence>
<evidence type="ECO:0000313" key="2">
    <source>
        <dbReference type="Proteomes" id="UP000017836"/>
    </source>
</evidence>
<dbReference type="HOGENOM" id="CLU_2295462_0_0_1"/>
<dbReference type="EMBL" id="KI392798">
    <property type="protein sequence ID" value="ERN10754.1"/>
    <property type="molecule type" value="Genomic_DNA"/>
</dbReference>